<name>A0A443IPZ0_9BACI</name>
<dbReference type="SUPFAM" id="SSF52374">
    <property type="entry name" value="Nucleotidylyl transferase"/>
    <property type="match status" value="1"/>
</dbReference>
<keyword evidence="7" id="KW-0548">Nucleotidyltransferase</keyword>
<dbReference type="GO" id="GO:0005524">
    <property type="term" value="F:ATP binding"/>
    <property type="evidence" value="ECO:0007669"/>
    <property type="project" value="UniProtKB-KW"/>
</dbReference>
<evidence type="ECO:0000256" key="2">
    <source>
        <dbReference type="ARBA" id="ARBA00010214"/>
    </source>
</evidence>
<keyword evidence="14" id="KW-1185">Reference proteome</keyword>
<dbReference type="Pfam" id="PF06574">
    <property type="entry name" value="FAD_syn"/>
    <property type="match status" value="1"/>
</dbReference>
<feature type="domain" description="FAD synthetase" evidence="12">
    <location>
        <begin position="22"/>
        <end position="175"/>
    </location>
</feature>
<proteinExistence type="inferred from homology"/>
<dbReference type="GO" id="GO:0008531">
    <property type="term" value="F:riboflavin kinase activity"/>
    <property type="evidence" value="ECO:0007669"/>
    <property type="project" value="TreeGrafter"/>
</dbReference>
<dbReference type="FunFam" id="3.40.50.620:FF:000021">
    <property type="entry name" value="Riboflavin biosynthesis protein"/>
    <property type="match status" value="1"/>
</dbReference>
<dbReference type="NCBIfam" id="TIGR00125">
    <property type="entry name" value="cyt_tran_rel"/>
    <property type="match status" value="1"/>
</dbReference>
<dbReference type="InterPro" id="IPR014729">
    <property type="entry name" value="Rossmann-like_a/b/a_fold"/>
</dbReference>
<evidence type="ECO:0000256" key="10">
    <source>
        <dbReference type="ARBA" id="ARBA00022840"/>
    </source>
</evidence>
<evidence type="ECO:0000256" key="1">
    <source>
        <dbReference type="ARBA" id="ARBA00004726"/>
    </source>
</evidence>
<gene>
    <name evidence="13" type="ORF">D4N35_011295</name>
</gene>
<keyword evidence="5" id="KW-0288">FMN</keyword>
<dbReference type="Gene3D" id="3.40.50.620">
    <property type="entry name" value="HUPs"/>
    <property type="match status" value="1"/>
</dbReference>
<dbReference type="InterPro" id="IPR023468">
    <property type="entry name" value="Riboflavin_kinase"/>
</dbReference>
<dbReference type="CDD" id="cd02064">
    <property type="entry name" value="FAD_synthetase_N"/>
    <property type="match status" value="1"/>
</dbReference>
<keyword evidence="10" id="KW-0067">ATP-binding</keyword>
<dbReference type="EC" id="2.7.7.2" evidence="3"/>
<keyword evidence="8" id="KW-0547">Nucleotide-binding</keyword>
<keyword evidence="6" id="KW-0808">Transferase</keyword>
<comment type="catalytic activity">
    <reaction evidence="11">
        <text>FMN + ATP + H(+) = FAD + diphosphate</text>
        <dbReference type="Rhea" id="RHEA:17237"/>
        <dbReference type="ChEBI" id="CHEBI:15378"/>
        <dbReference type="ChEBI" id="CHEBI:30616"/>
        <dbReference type="ChEBI" id="CHEBI:33019"/>
        <dbReference type="ChEBI" id="CHEBI:57692"/>
        <dbReference type="ChEBI" id="CHEBI:58210"/>
        <dbReference type="EC" id="2.7.7.2"/>
    </reaction>
</comment>
<dbReference type="InterPro" id="IPR015864">
    <property type="entry name" value="FAD_synthase"/>
</dbReference>
<evidence type="ECO:0000256" key="3">
    <source>
        <dbReference type="ARBA" id="ARBA00012393"/>
    </source>
</evidence>
<dbReference type="UniPathway" id="UPA00277">
    <property type="reaction ID" value="UER00407"/>
</dbReference>
<evidence type="ECO:0000256" key="5">
    <source>
        <dbReference type="ARBA" id="ARBA00022643"/>
    </source>
</evidence>
<evidence type="ECO:0000256" key="6">
    <source>
        <dbReference type="ARBA" id="ARBA00022679"/>
    </source>
</evidence>
<sequence>MTVVLEVETVYIKGPFDVKALENEPCVMALGFFDGVHLGHRKLIETSRGIAERKNLTLAVMTFFPHPSNVLPTNQKINKYLSPLDAKKEIFKDLGVEKLFIVTFNHEFAKLAPADFVQEYICGLNCTHVVAGFDFTYGYKGQGNMDRIKDDGDGEFDITVVSKESYKNIKISSTKIRELLNGGAVELVPHFLGNFYSTCGQIEDESYDLKNQKTMVKVTFKDYMLPRKGTYLVRLKTEQNMIEGICTLSENTPDVHTIRVHSNDRLHLKPTVKVEWISELETLPKGEGAGTEEKDQMVV</sequence>
<protein>
    <recommendedName>
        <fullName evidence="3">FAD synthase</fullName>
        <ecNumber evidence="3">2.7.7.2</ecNumber>
    </recommendedName>
</protein>
<dbReference type="GO" id="GO:0006747">
    <property type="term" value="P:FAD biosynthetic process"/>
    <property type="evidence" value="ECO:0007669"/>
    <property type="project" value="UniProtKB-UniPathway"/>
</dbReference>
<dbReference type="EMBL" id="QYTU02000024">
    <property type="protein sequence ID" value="RWR08591.1"/>
    <property type="molecule type" value="Genomic_DNA"/>
</dbReference>
<accession>A0A443IPZ0</accession>
<evidence type="ECO:0000259" key="12">
    <source>
        <dbReference type="Pfam" id="PF06574"/>
    </source>
</evidence>
<organism evidence="13 14">
    <name type="scientific">Siminovitchia fortis</name>
    <dbReference type="NCBI Taxonomy" id="254758"/>
    <lineage>
        <taxon>Bacteria</taxon>
        <taxon>Bacillati</taxon>
        <taxon>Bacillota</taxon>
        <taxon>Bacilli</taxon>
        <taxon>Bacillales</taxon>
        <taxon>Bacillaceae</taxon>
        <taxon>Siminovitchia</taxon>
    </lineage>
</organism>
<evidence type="ECO:0000313" key="13">
    <source>
        <dbReference type="EMBL" id="RWR08591.1"/>
    </source>
</evidence>
<dbReference type="OrthoDB" id="9803667at2"/>
<comment type="caution">
    <text evidence="13">The sequence shown here is derived from an EMBL/GenBank/DDBJ whole genome shotgun (WGS) entry which is preliminary data.</text>
</comment>
<evidence type="ECO:0000256" key="8">
    <source>
        <dbReference type="ARBA" id="ARBA00022741"/>
    </source>
</evidence>
<reference evidence="13" key="1">
    <citation type="submission" date="2018-12" db="EMBL/GenBank/DDBJ databases">
        <authorList>
            <person name="Sun L."/>
            <person name="Chen Z."/>
        </authorList>
    </citation>
    <scope>NUCLEOTIDE SEQUENCE [LARGE SCALE GENOMIC DNA]</scope>
    <source>
        <strain evidence="13">DSM 16012</strain>
    </source>
</reference>
<dbReference type="InterPro" id="IPR004821">
    <property type="entry name" value="Cyt_trans-like"/>
</dbReference>
<dbReference type="Proteomes" id="UP000273811">
    <property type="component" value="Unassembled WGS sequence"/>
</dbReference>
<dbReference type="GO" id="GO:0009398">
    <property type="term" value="P:FMN biosynthetic process"/>
    <property type="evidence" value="ECO:0007669"/>
    <property type="project" value="TreeGrafter"/>
</dbReference>
<dbReference type="PANTHER" id="PTHR22749">
    <property type="entry name" value="RIBOFLAVIN KINASE/FMN ADENYLYLTRANSFERASE"/>
    <property type="match status" value="1"/>
</dbReference>
<evidence type="ECO:0000256" key="11">
    <source>
        <dbReference type="ARBA" id="ARBA00049494"/>
    </source>
</evidence>
<evidence type="ECO:0000256" key="7">
    <source>
        <dbReference type="ARBA" id="ARBA00022695"/>
    </source>
</evidence>
<evidence type="ECO:0000256" key="9">
    <source>
        <dbReference type="ARBA" id="ARBA00022827"/>
    </source>
</evidence>
<keyword evidence="9" id="KW-0274">FAD</keyword>
<dbReference type="GO" id="GO:0003919">
    <property type="term" value="F:FMN adenylyltransferase activity"/>
    <property type="evidence" value="ECO:0007669"/>
    <property type="project" value="UniProtKB-EC"/>
</dbReference>
<evidence type="ECO:0000313" key="14">
    <source>
        <dbReference type="Proteomes" id="UP000273811"/>
    </source>
</evidence>
<evidence type="ECO:0000256" key="4">
    <source>
        <dbReference type="ARBA" id="ARBA00022630"/>
    </source>
</evidence>
<dbReference type="GO" id="GO:0009231">
    <property type="term" value="P:riboflavin biosynthetic process"/>
    <property type="evidence" value="ECO:0007669"/>
    <property type="project" value="InterPro"/>
</dbReference>
<comment type="pathway">
    <text evidence="1">Cofactor biosynthesis; FAD biosynthesis; FAD from FMN: step 1/1.</text>
</comment>
<dbReference type="AlphaFoldDB" id="A0A443IPZ0"/>
<keyword evidence="4" id="KW-0285">Flavoprotein</keyword>
<dbReference type="PANTHER" id="PTHR22749:SF6">
    <property type="entry name" value="RIBOFLAVIN KINASE"/>
    <property type="match status" value="1"/>
</dbReference>
<comment type="similarity">
    <text evidence="2">Belongs to the RibF family.</text>
</comment>